<protein>
    <submittedName>
        <fullName evidence="1">Unnamed protein product</fullName>
    </submittedName>
</protein>
<keyword evidence="2" id="KW-1185">Reference proteome</keyword>
<dbReference type="PANTHER" id="PTHR31569:SF4">
    <property type="entry name" value="SWIM-TYPE DOMAIN-CONTAINING PROTEIN"/>
    <property type="match status" value="1"/>
</dbReference>
<proteinExistence type="predicted"/>
<comment type="caution">
    <text evidence="1">The sequence shown here is derived from an EMBL/GenBank/DDBJ whole genome shotgun (WGS) entry which is preliminary data.</text>
</comment>
<organism evidence="1 2">
    <name type="scientific">Phytophthora fragariaefolia</name>
    <dbReference type="NCBI Taxonomy" id="1490495"/>
    <lineage>
        <taxon>Eukaryota</taxon>
        <taxon>Sar</taxon>
        <taxon>Stramenopiles</taxon>
        <taxon>Oomycota</taxon>
        <taxon>Peronosporomycetes</taxon>
        <taxon>Peronosporales</taxon>
        <taxon>Peronosporaceae</taxon>
        <taxon>Phytophthora</taxon>
    </lineage>
</organism>
<reference evidence="1" key="1">
    <citation type="submission" date="2023-04" db="EMBL/GenBank/DDBJ databases">
        <title>Phytophthora fragariaefolia NBRC 109709.</title>
        <authorList>
            <person name="Ichikawa N."/>
            <person name="Sato H."/>
            <person name="Tonouchi N."/>
        </authorList>
    </citation>
    <scope>NUCLEOTIDE SEQUENCE</scope>
    <source>
        <strain evidence="1">NBRC 109709</strain>
    </source>
</reference>
<dbReference type="Proteomes" id="UP001165121">
    <property type="component" value="Unassembled WGS sequence"/>
</dbReference>
<evidence type="ECO:0000313" key="2">
    <source>
        <dbReference type="Proteomes" id="UP001165121"/>
    </source>
</evidence>
<dbReference type="EMBL" id="BSXT01000661">
    <property type="protein sequence ID" value="GMF31996.1"/>
    <property type="molecule type" value="Genomic_DNA"/>
</dbReference>
<dbReference type="AlphaFoldDB" id="A0A9W6X5L6"/>
<evidence type="ECO:0000313" key="1">
    <source>
        <dbReference type="EMBL" id="GMF31996.1"/>
    </source>
</evidence>
<dbReference type="InterPro" id="IPR052579">
    <property type="entry name" value="Zinc_finger_SWIM"/>
</dbReference>
<dbReference type="OrthoDB" id="124944at2759"/>
<sequence>MAVFIVSRRTKSQYVEALSALKRVFRTVTGHELAPRFVMVDTDEAQLNGIEEVFDSAIEEEKPVGLMCYFHVMAKVHEKCRALQPLLAARVMRNIADLHYTSSAGEYEDKKAKMLSDWDGDDRPSAFSKYFRKQWLDSRFHRWQVFHTRSGFATTNNPVEQYNRALKRDYTLHSRLKMGAPIEQLLQCCRIESLFCY</sequence>
<accession>A0A9W6X5L6</accession>
<gene>
    <name evidence="1" type="ORF">Pfra01_000749100</name>
</gene>
<dbReference type="PANTHER" id="PTHR31569">
    <property type="entry name" value="SWIM-TYPE DOMAIN-CONTAINING PROTEIN"/>
    <property type="match status" value="1"/>
</dbReference>
<name>A0A9W6X5L6_9STRA</name>